<evidence type="ECO:0000256" key="2">
    <source>
        <dbReference type="ARBA" id="ARBA00022679"/>
    </source>
</evidence>
<dbReference type="Pfam" id="PF00145">
    <property type="entry name" value="DNA_methylase"/>
    <property type="match status" value="1"/>
</dbReference>
<dbReference type="SUPFAM" id="SSF53335">
    <property type="entry name" value="S-adenosyl-L-methionine-dependent methyltransferases"/>
    <property type="match status" value="1"/>
</dbReference>
<dbReference type="NCBIfam" id="TIGR00675">
    <property type="entry name" value="dcm"/>
    <property type="match status" value="1"/>
</dbReference>
<accession>A0A381U2D3</accession>
<sequence length="486" mass="53538">MKFFDLFAGIGGFRLGMERNGHECIGSCEIDQYARQIYARNFGHEPEYKDATKLNPKELPDFQCLCAGFPCQSFSLAGQRGGFEDTRGTLFFEIIRIIREKQPSVLFLENVKGLLSHDKGKTYRTILTTLDEVGYDTSFQLINSKYFLPQNRDRIFIIGHLRGKSRREILPLGEISEGDDRTPKNGNKIELEAKHINMTKHNGSRVYSKDGIAPSVMAGEGSGTRIKIAEPKTGLYAIGSTQKHTAVMKDLSPTLTEAMGKGGGHVPMVTRIKIAEPKSIQRCGDRDKKTYSIKDISHCLNANPMSDYQNKIIEPKIKQIGKIHKGQSGVVYSIDGIATTICGCGGGSGAKTGLYAEPKLKKVGIIGKGGQGMRVYSIDGIASNLNALSGGMGAKTGLYLDRNDMNIPKPDDISRTVRVGGRGSTDRHSWDIIDDNTRVRRLTPTECERLQGFPDGYTIGISETQRYKCLGNAVTVNTIQYIASFF</sequence>
<protein>
    <recommendedName>
        <fullName evidence="5">DNA (cytosine-5-)-methyltransferase</fullName>
    </recommendedName>
</protein>
<dbReference type="AlphaFoldDB" id="A0A381U2D3"/>
<dbReference type="CDD" id="cd00315">
    <property type="entry name" value="Cyt_C5_DNA_methylase"/>
    <property type="match status" value="1"/>
</dbReference>
<dbReference type="InterPro" id="IPR029063">
    <property type="entry name" value="SAM-dependent_MTases_sf"/>
</dbReference>
<keyword evidence="3" id="KW-0949">S-adenosyl-L-methionine</keyword>
<keyword evidence="1" id="KW-0489">Methyltransferase</keyword>
<dbReference type="GO" id="GO:0008168">
    <property type="term" value="F:methyltransferase activity"/>
    <property type="evidence" value="ECO:0007669"/>
    <property type="project" value="UniProtKB-KW"/>
</dbReference>
<dbReference type="Gene3D" id="3.40.50.150">
    <property type="entry name" value="Vaccinia Virus protein VP39"/>
    <property type="match status" value="1"/>
</dbReference>
<name>A0A381U2D3_9ZZZZ</name>
<gene>
    <name evidence="4" type="ORF">METZ01_LOCUS75246</name>
</gene>
<evidence type="ECO:0000256" key="1">
    <source>
        <dbReference type="ARBA" id="ARBA00022603"/>
    </source>
</evidence>
<dbReference type="GO" id="GO:0032259">
    <property type="term" value="P:methylation"/>
    <property type="evidence" value="ECO:0007669"/>
    <property type="project" value="UniProtKB-KW"/>
</dbReference>
<dbReference type="InterPro" id="IPR001525">
    <property type="entry name" value="C5_MeTfrase"/>
</dbReference>
<reference evidence="4" key="1">
    <citation type="submission" date="2018-05" db="EMBL/GenBank/DDBJ databases">
        <authorList>
            <person name="Lanie J.A."/>
            <person name="Ng W.-L."/>
            <person name="Kazmierczak K.M."/>
            <person name="Andrzejewski T.M."/>
            <person name="Davidsen T.M."/>
            <person name="Wayne K.J."/>
            <person name="Tettelin H."/>
            <person name="Glass J.I."/>
            <person name="Rusch D."/>
            <person name="Podicherti R."/>
            <person name="Tsui H.-C.T."/>
            <person name="Winkler M.E."/>
        </authorList>
    </citation>
    <scope>NUCLEOTIDE SEQUENCE</scope>
</reference>
<keyword evidence="2" id="KW-0808">Transferase</keyword>
<dbReference type="PANTHER" id="PTHR46098">
    <property type="entry name" value="TRNA (CYTOSINE(38)-C(5))-METHYLTRANSFERASE"/>
    <property type="match status" value="1"/>
</dbReference>
<dbReference type="EMBL" id="UINC01005607">
    <property type="protein sequence ID" value="SVA22392.1"/>
    <property type="molecule type" value="Genomic_DNA"/>
</dbReference>
<evidence type="ECO:0000313" key="4">
    <source>
        <dbReference type="EMBL" id="SVA22392.1"/>
    </source>
</evidence>
<evidence type="ECO:0008006" key="5">
    <source>
        <dbReference type="Google" id="ProtNLM"/>
    </source>
</evidence>
<dbReference type="PRINTS" id="PR00105">
    <property type="entry name" value="C5METTRFRASE"/>
</dbReference>
<organism evidence="4">
    <name type="scientific">marine metagenome</name>
    <dbReference type="NCBI Taxonomy" id="408172"/>
    <lineage>
        <taxon>unclassified sequences</taxon>
        <taxon>metagenomes</taxon>
        <taxon>ecological metagenomes</taxon>
    </lineage>
</organism>
<evidence type="ECO:0000256" key="3">
    <source>
        <dbReference type="ARBA" id="ARBA00022691"/>
    </source>
</evidence>
<dbReference type="PROSITE" id="PS51679">
    <property type="entry name" value="SAM_MT_C5"/>
    <property type="match status" value="1"/>
</dbReference>
<proteinExistence type="predicted"/>
<dbReference type="InterPro" id="IPR050750">
    <property type="entry name" value="C5-MTase"/>
</dbReference>
<dbReference type="Gene3D" id="3.90.120.10">
    <property type="entry name" value="DNA Methylase, subunit A, domain 2"/>
    <property type="match status" value="2"/>
</dbReference>
<dbReference type="PANTHER" id="PTHR46098:SF1">
    <property type="entry name" value="TRNA (CYTOSINE(38)-C(5))-METHYLTRANSFERASE"/>
    <property type="match status" value="1"/>
</dbReference>